<dbReference type="EMBL" id="EQ973823">
    <property type="protein sequence ID" value="EEF44334.1"/>
    <property type="molecule type" value="Genomic_DNA"/>
</dbReference>
<evidence type="ECO:0000313" key="1">
    <source>
        <dbReference type="EMBL" id="EEF44334.1"/>
    </source>
</evidence>
<dbReference type="InParanoid" id="B9RWT2"/>
<organism evidence="1 2">
    <name type="scientific">Ricinus communis</name>
    <name type="common">Castor bean</name>
    <dbReference type="NCBI Taxonomy" id="3988"/>
    <lineage>
        <taxon>Eukaryota</taxon>
        <taxon>Viridiplantae</taxon>
        <taxon>Streptophyta</taxon>
        <taxon>Embryophyta</taxon>
        <taxon>Tracheophyta</taxon>
        <taxon>Spermatophyta</taxon>
        <taxon>Magnoliopsida</taxon>
        <taxon>eudicotyledons</taxon>
        <taxon>Gunneridae</taxon>
        <taxon>Pentapetalae</taxon>
        <taxon>rosids</taxon>
        <taxon>fabids</taxon>
        <taxon>Malpighiales</taxon>
        <taxon>Euphorbiaceae</taxon>
        <taxon>Acalyphoideae</taxon>
        <taxon>Acalypheae</taxon>
        <taxon>Ricinus</taxon>
    </lineage>
</organism>
<dbReference type="AlphaFoldDB" id="B9RWT2"/>
<evidence type="ECO:0000313" key="2">
    <source>
        <dbReference type="Proteomes" id="UP000008311"/>
    </source>
</evidence>
<sequence>MNTLAQKLRQWEWVQSNSDRRQFKGDDILLSSQATRRPHPAPTAAVRGNWLSLSGDPIFIRSFFLDPSANSFGSYTVRAVDVNPLLHTFFVQFDVI</sequence>
<reference evidence="2" key="1">
    <citation type="journal article" date="2010" name="Nat. Biotechnol.">
        <title>Draft genome sequence of the oilseed species Ricinus communis.</title>
        <authorList>
            <person name="Chan A.P."/>
            <person name="Crabtree J."/>
            <person name="Zhao Q."/>
            <person name="Lorenzi H."/>
            <person name="Orvis J."/>
            <person name="Puiu D."/>
            <person name="Melake-Berhan A."/>
            <person name="Jones K.M."/>
            <person name="Redman J."/>
            <person name="Chen G."/>
            <person name="Cahoon E.B."/>
            <person name="Gedil M."/>
            <person name="Stanke M."/>
            <person name="Haas B.J."/>
            <person name="Wortman J.R."/>
            <person name="Fraser-Liggett C.M."/>
            <person name="Ravel J."/>
            <person name="Rabinowicz P.D."/>
        </authorList>
    </citation>
    <scope>NUCLEOTIDE SEQUENCE [LARGE SCALE GENOMIC DNA]</scope>
    <source>
        <strain evidence="2">cv. Hale</strain>
    </source>
</reference>
<name>B9RWT2_RICCO</name>
<proteinExistence type="predicted"/>
<gene>
    <name evidence="1" type="ORF">RCOM_1024130</name>
</gene>
<protein>
    <submittedName>
        <fullName evidence="1">Uncharacterized protein</fullName>
    </submittedName>
</protein>
<accession>B9RWT2</accession>
<keyword evidence="2" id="KW-1185">Reference proteome</keyword>
<dbReference type="Proteomes" id="UP000008311">
    <property type="component" value="Unassembled WGS sequence"/>
</dbReference>